<accession>A0A8H3IXH9</accession>
<protein>
    <recommendedName>
        <fullName evidence="3">Fungal N-terminal domain-containing protein</fullName>
    </recommendedName>
</protein>
<organism evidence="1 2">
    <name type="scientific">Imshaugia aleurites</name>
    <dbReference type="NCBI Taxonomy" id="172621"/>
    <lineage>
        <taxon>Eukaryota</taxon>
        <taxon>Fungi</taxon>
        <taxon>Dikarya</taxon>
        <taxon>Ascomycota</taxon>
        <taxon>Pezizomycotina</taxon>
        <taxon>Lecanoromycetes</taxon>
        <taxon>OSLEUM clade</taxon>
        <taxon>Lecanoromycetidae</taxon>
        <taxon>Lecanorales</taxon>
        <taxon>Lecanorineae</taxon>
        <taxon>Parmeliaceae</taxon>
        <taxon>Imshaugia</taxon>
    </lineage>
</organism>
<reference evidence="1" key="1">
    <citation type="submission" date="2021-03" db="EMBL/GenBank/DDBJ databases">
        <authorList>
            <person name="Tagirdzhanova G."/>
        </authorList>
    </citation>
    <scope>NUCLEOTIDE SEQUENCE</scope>
</reference>
<evidence type="ECO:0000313" key="2">
    <source>
        <dbReference type="Proteomes" id="UP000664534"/>
    </source>
</evidence>
<proteinExistence type="predicted"/>
<dbReference type="Proteomes" id="UP000664534">
    <property type="component" value="Unassembled WGS sequence"/>
</dbReference>
<comment type="caution">
    <text evidence="1">The sequence shown here is derived from an EMBL/GenBank/DDBJ whole genome shotgun (WGS) entry which is preliminary data.</text>
</comment>
<keyword evidence="2" id="KW-1185">Reference proteome</keyword>
<dbReference type="PANTHER" id="PTHR38886">
    <property type="entry name" value="SESA DOMAIN-CONTAINING PROTEIN"/>
    <property type="match status" value="1"/>
</dbReference>
<dbReference type="PANTHER" id="PTHR38886:SF1">
    <property type="entry name" value="NACHT-NTPASE AND P-LOOP NTPASES N-TERMINAL DOMAIN-CONTAINING PROTEIN"/>
    <property type="match status" value="1"/>
</dbReference>
<dbReference type="AlphaFoldDB" id="A0A8H3IXH9"/>
<name>A0A8H3IXH9_9LECA</name>
<evidence type="ECO:0008006" key="3">
    <source>
        <dbReference type="Google" id="ProtNLM"/>
    </source>
</evidence>
<gene>
    <name evidence="1" type="ORF">IMSHALPRED_000555</name>
</gene>
<dbReference type="OrthoDB" id="3045089at2759"/>
<sequence>MAMPAFGFSVGDFISAINLVDKVRKSLKEAGGAASEYQSAVIELENLATTLSHLEALQPNEDNIQHVNAIRAMAMACKFPLEEFRRKMTRYESSLGPLAKRKSLYTIGQKTKWSVLFAEDVEKLRALVAAKHVSINLLLGMQTS</sequence>
<evidence type="ECO:0000313" key="1">
    <source>
        <dbReference type="EMBL" id="CAF9937810.1"/>
    </source>
</evidence>
<dbReference type="EMBL" id="CAJPDT010000102">
    <property type="protein sequence ID" value="CAF9937810.1"/>
    <property type="molecule type" value="Genomic_DNA"/>
</dbReference>